<evidence type="ECO:0000313" key="2">
    <source>
        <dbReference type="EMBL" id="OAJ64486.1"/>
    </source>
</evidence>
<sequence>MGVRRFSRGRGWLIVIVCRVTGVMWRSVPSGRVTVAMCGTRMRGDGPGMEAAKGNVRGMVLVGVGVGEGLDDGTEGMRERGECRDRGGSSGGQCVDQRGIGGRTGRGEGRNGKDF</sequence>
<protein>
    <submittedName>
        <fullName evidence="2">Uncharacterized protein</fullName>
    </submittedName>
</protein>
<feature type="region of interest" description="Disordered" evidence="1">
    <location>
        <begin position="70"/>
        <end position="115"/>
    </location>
</feature>
<dbReference type="AlphaFoldDB" id="A0A1A9NCY8"/>
<accession>A0A1A9NCY8</accession>
<gene>
    <name evidence="2" type="ORF">A6V37_37915</name>
</gene>
<feature type="compositionally biased region" description="Basic and acidic residues" evidence="1">
    <location>
        <begin position="105"/>
        <end position="115"/>
    </location>
</feature>
<reference evidence="2 3" key="1">
    <citation type="submission" date="2016-04" db="EMBL/GenBank/DDBJ databases">
        <title>Reclassification of Paraburkholderia panaciterrae (Farh et al. 2015) Dobritsa &amp; Samadpour 2016 as a later homotypic synonym of Paraburkholderia ginsengiterrae (Farh et al. 2015) Dobritsa &amp; Samadpour 2016.</title>
        <authorList>
            <person name="Dobritsa A.P."/>
            <person name="Kutumbaka K."/>
            <person name="Samadpour M."/>
        </authorList>
    </citation>
    <scope>NUCLEOTIDE SEQUENCE [LARGE SCALE GENOMIC DNA]</scope>
    <source>
        <strain evidence="2 3">DCY85</strain>
    </source>
</reference>
<dbReference type="Proteomes" id="UP000078116">
    <property type="component" value="Unassembled WGS sequence"/>
</dbReference>
<dbReference type="EMBL" id="LXKA01000108">
    <property type="protein sequence ID" value="OAJ64486.1"/>
    <property type="molecule type" value="Genomic_DNA"/>
</dbReference>
<feature type="compositionally biased region" description="Basic and acidic residues" evidence="1">
    <location>
        <begin position="75"/>
        <end position="87"/>
    </location>
</feature>
<evidence type="ECO:0000256" key="1">
    <source>
        <dbReference type="SAM" id="MobiDB-lite"/>
    </source>
</evidence>
<comment type="caution">
    <text evidence="2">The sequence shown here is derived from an EMBL/GenBank/DDBJ whole genome shotgun (WGS) entry which is preliminary data.</text>
</comment>
<organism evidence="2 3">
    <name type="scientific">Paraburkholderia ginsengiterrae</name>
    <dbReference type="NCBI Taxonomy" id="1462993"/>
    <lineage>
        <taxon>Bacteria</taxon>
        <taxon>Pseudomonadati</taxon>
        <taxon>Pseudomonadota</taxon>
        <taxon>Betaproteobacteria</taxon>
        <taxon>Burkholderiales</taxon>
        <taxon>Burkholderiaceae</taxon>
        <taxon>Paraburkholderia</taxon>
    </lineage>
</organism>
<proteinExistence type="predicted"/>
<evidence type="ECO:0000313" key="3">
    <source>
        <dbReference type="Proteomes" id="UP000078116"/>
    </source>
</evidence>
<name>A0A1A9NCY8_9BURK</name>